<name>A0A1D3E180_9ACTN</name>
<dbReference type="GO" id="GO:0006355">
    <property type="term" value="P:regulation of DNA-templated transcription"/>
    <property type="evidence" value="ECO:0007669"/>
    <property type="project" value="InterPro"/>
</dbReference>
<protein>
    <submittedName>
        <fullName evidence="3">MerR family transcriptional regulator</fullName>
    </submittedName>
</protein>
<keyword evidence="4" id="KW-1185">Reference proteome</keyword>
<dbReference type="Pfam" id="PF13411">
    <property type="entry name" value="MerR_1"/>
    <property type="match status" value="1"/>
</dbReference>
<reference evidence="3 4" key="1">
    <citation type="journal article" date="2013" name="Genome Announc.">
        <title>Genome Sequence of Streptomyces violaceusniger Strain SPC6, a Halotolerant Streptomycete That Exhibits Rapid Growth and Development.</title>
        <authorList>
            <person name="Chen X."/>
            <person name="Zhang B."/>
            <person name="Zhang W."/>
            <person name="Wu X."/>
            <person name="Zhang M."/>
            <person name="Chen T."/>
            <person name="Liu G."/>
            <person name="Dyson P."/>
        </authorList>
    </citation>
    <scope>NUCLEOTIDE SEQUENCE [LARGE SCALE GENOMIC DNA]</scope>
    <source>
        <strain evidence="3 4">SPC6</strain>
    </source>
</reference>
<organism evidence="3 4">
    <name type="scientific">Streptomyces thermolilacinus SPC6</name>
    <dbReference type="NCBI Taxonomy" id="1306406"/>
    <lineage>
        <taxon>Bacteria</taxon>
        <taxon>Bacillati</taxon>
        <taxon>Actinomycetota</taxon>
        <taxon>Actinomycetes</taxon>
        <taxon>Kitasatosporales</taxon>
        <taxon>Streptomycetaceae</taxon>
        <taxon>Streptomyces</taxon>
    </lineage>
</organism>
<feature type="domain" description="HTH merR-type" evidence="2">
    <location>
        <begin position="1"/>
        <end position="57"/>
    </location>
</feature>
<dbReference type="AlphaFoldDB" id="A0A1D3E180"/>
<dbReference type="Proteomes" id="UP000095329">
    <property type="component" value="Unassembled WGS sequence"/>
</dbReference>
<feature type="compositionally biased region" description="Gly residues" evidence="1">
    <location>
        <begin position="210"/>
        <end position="220"/>
    </location>
</feature>
<feature type="compositionally biased region" description="Gly residues" evidence="1">
    <location>
        <begin position="236"/>
        <end position="261"/>
    </location>
</feature>
<gene>
    <name evidence="3" type="ORF">J116_023485</name>
</gene>
<feature type="region of interest" description="Disordered" evidence="1">
    <location>
        <begin position="199"/>
        <end position="261"/>
    </location>
</feature>
<dbReference type="STRING" id="1306406.J116_023485"/>
<dbReference type="Gene3D" id="1.10.1660.10">
    <property type="match status" value="1"/>
</dbReference>
<dbReference type="EMBL" id="ASHX02000001">
    <property type="protein sequence ID" value="OEJ98327.1"/>
    <property type="molecule type" value="Genomic_DNA"/>
</dbReference>
<evidence type="ECO:0000313" key="3">
    <source>
        <dbReference type="EMBL" id="OEJ98327.1"/>
    </source>
</evidence>
<dbReference type="SUPFAM" id="SSF46955">
    <property type="entry name" value="Putative DNA-binding domain"/>
    <property type="match status" value="1"/>
</dbReference>
<evidence type="ECO:0000259" key="2">
    <source>
        <dbReference type="PROSITE" id="PS50937"/>
    </source>
</evidence>
<comment type="caution">
    <text evidence="3">The sequence shown here is derived from an EMBL/GenBank/DDBJ whole genome shotgun (WGS) entry which is preliminary data.</text>
</comment>
<sequence length="261" mass="26302">MPTIKYYVREGLLPAGELSSPNQARYDESHVRRLRLVRALMDVGGLSVAAIRDVLDAVEDPGRSVHDLLGAAHGRIAPREDGPDDAAREAAVRQAAALIARRGWRVDDGYPAARSLADALAAMFRLGHERFAEVSLDPYAEAAERVAEADMAYVAREVVREDLVESTVVGTVLGDAVFTALRRLAQADASARLYDTAAPDDASAPAAGTEGAGGEGGPGGADEAAARGASRTGGADAAGGSGGAGGADAAGGSGGAGGAAG</sequence>
<dbReference type="eggNOG" id="COG0789">
    <property type="taxonomic scope" value="Bacteria"/>
</dbReference>
<feature type="compositionally biased region" description="Low complexity" evidence="1">
    <location>
        <begin position="221"/>
        <end position="235"/>
    </location>
</feature>
<feature type="compositionally biased region" description="Low complexity" evidence="1">
    <location>
        <begin position="199"/>
        <end position="209"/>
    </location>
</feature>
<dbReference type="InterPro" id="IPR000551">
    <property type="entry name" value="MerR-type_HTH_dom"/>
</dbReference>
<accession>A0A1D3E180</accession>
<proteinExistence type="predicted"/>
<evidence type="ECO:0000313" key="4">
    <source>
        <dbReference type="Proteomes" id="UP000095329"/>
    </source>
</evidence>
<dbReference type="InterPro" id="IPR009061">
    <property type="entry name" value="DNA-bd_dom_put_sf"/>
</dbReference>
<dbReference type="PROSITE" id="PS50937">
    <property type="entry name" value="HTH_MERR_2"/>
    <property type="match status" value="1"/>
</dbReference>
<dbReference type="GO" id="GO:0003677">
    <property type="term" value="F:DNA binding"/>
    <property type="evidence" value="ECO:0007669"/>
    <property type="project" value="InterPro"/>
</dbReference>
<evidence type="ECO:0000256" key="1">
    <source>
        <dbReference type="SAM" id="MobiDB-lite"/>
    </source>
</evidence>